<name>A0A840ZGS8_9HYPH</name>
<dbReference type="InterPro" id="IPR001207">
    <property type="entry name" value="Transposase_mutator"/>
</dbReference>
<keyword evidence="3" id="KW-0815">Transposition</keyword>
<evidence type="ECO:0000313" key="7">
    <source>
        <dbReference type="EMBL" id="MBB5756187.1"/>
    </source>
</evidence>
<reference evidence="7 8" key="1">
    <citation type="submission" date="2020-08" db="EMBL/GenBank/DDBJ databases">
        <title>Genomic Encyclopedia of Type Strains, Phase IV (KMG-IV): sequencing the most valuable type-strain genomes for metagenomic binning, comparative biology and taxonomic classification.</title>
        <authorList>
            <person name="Goeker M."/>
        </authorList>
    </citation>
    <scope>NUCLEOTIDE SEQUENCE [LARGE SCALE GENOMIC DNA]</scope>
    <source>
        <strain evidence="7 8">DSM 2163</strain>
    </source>
</reference>
<evidence type="ECO:0000256" key="4">
    <source>
        <dbReference type="ARBA" id="ARBA00023125"/>
    </source>
</evidence>
<evidence type="ECO:0000256" key="3">
    <source>
        <dbReference type="ARBA" id="ARBA00022578"/>
    </source>
</evidence>
<accession>A0A840ZGS8</accession>
<protein>
    <recommendedName>
        <fullName evidence="9">Transposase</fullName>
    </recommendedName>
</protein>
<gene>
    <name evidence="7" type="ORF">HNR00_000883</name>
</gene>
<dbReference type="GO" id="GO:0004803">
    <property type="term" value="F:transposase activity"/>
    <property type="evidence" value="ECO:0007669"/>
    <property type="project" value="InterPro"/>
</dbReference>
<comment type="similarity">
    <text evidence="2">Belongs to the transposase mutator family.</text>
</comment>
<dbReference type="GO" id="GO:0006313">
    <property type="term" value="P:DNA transposition"/>
    <property type="evidence" value="ECO:0007669"/>
    <property type="project" value="InterPro"/>
</dbReference>
<dbReference type="GO" id="GO:0003677">
    <property type="term" value="F:DNA binding"/>
    <property type="evidence" value="ECO:0007669"/>
    <property type="project" value="UniProtKB-KW"/>
</dbReference>
<keyword evidence="5" id="KW-0233">DNA recombination</keyword>
<feature type="compositionally biased region" description="Basic and acidic residues" evidence="6">
    <location>
        <begin position="8"/>
        <end position="17"/>
    </location>
</feature>
<evidence type="ECO:0000256" key="2">
    <source>
        <dbReference type="ARBA" id="ARBA00010961"/>
    </source>
</evidence>
<comment type="caution">
    <text evidence="7">The sequence shown here is derived from an EMBL/GenBank/DDBJ whole genome shotgun (WGS) entry which is preliminary data.</text>
</comment>
<dbReference type="EMBL" id="JACHOP010000002">
    <property type="protein sequence ID" value="MBB5756187.1"/>
    <property type="molecule type" value="Genomic_DNA"/>
</dbReference>
<evidence type="ECO:0000256" key="6">
    <source>
        <dbReference type="SAM" id="MobiDB-lite"/>
    </source>
</evidence>
<organism evidence="7 8">
    <name type="scientific">Methylorubrum rhodinum</name>
    <dbReference type="NCBI Taxonomy" id="29428"/>
    <lineage>
        <taxon>Bacteria</taxon>
        <taxon>Pseudomonadati</taxon>
        <taxon>Pseudomonadota</taxon>
        <taxon>Alphaproteobacteria</taxon>
        <taxon>Hyphomicrobiales</taxon>
        <taxon>Methylobacteriaceae</taxon>
        <taxon>Methylorubrum</taxon>
    </lineage>
</organism>
<comment type="function">
    <text evidence="1">Required for the transposition of the insertion element.</text>
</comment>
<keyword evidence="4" id="KW-0238">DNA-binding</keyword>
<proteinExistence type="inferred from homology"/>
<dbReference type="AlphaFoldDB" id="A0A840ZGS8"/>
<dbReference type="Proteomes" id="UP000583454">
    <property type="component" value="Unassembled WGS sequence"/>
</dbReference>
<evidence type="ECO:0000256" key="1">
    <source>
        <dbReference type="ARBA" id="ARBA00002190"/>
    </source>
</evidence>
<feature type="region of interest" description="Disordered" evidence="6">
    <location>
        <begin position="1"/>
        <end position="38"/>
    </location>
</feature>
<evidence type="ECO:0000256" key="5">
    <source>
        <dbReference type="ARBA" id="ARBA00023172"/>
    </source>
</evidence>
<sequence length="108" mass="11981">MSLTRPAPETRRRDRANPRLPEAAAHGRALRRAQDEGLNGEIERRTEVIVIFPDEAAIIRLVGAILLERNGEWAVPHGRTMTLESIAPSAMIPSPVCPPWQPDRSGSR</sequence>
<evidence type="ECO:0008006" key="9">
    <source>
        <dbReference type="Google" id="ProtNLM"/>
    </source>
</evidence>
<evidence type="ECO:0000313" key="8">
    <source>
        <dbReference type="Proteomes" id="UP000583454"/>
    </source>
</evidence>
<keyword evidence="8" id="KW-1185">Reference proteome</keyword>
<dbReference type="Pfam" id="PF00872">
    <property type="entry name" value="Transposase_mut"/>
    <property type="match status" value="1"/>
</dbReference>